<feature type="region of interest" description="Disordered" evidence="4">
    <location>
        <begin position="658"/>
        <end position="683"/>
    </location>
</feature>
<proteinExistence type="inferred from homology"/>
<keyword evidence="5" id="KW-0472">Membrane</keyword>
<feature type="transmembrane region" description="Helical" evidence="5">
    <location>
        <begin position="516"/>
        <end position="534"/>
    </location>
</feature>
<accession>A0ABP0EI99</accession>
<evidence type="ECO:0000313" key="7">
    <source>
        <dbReference type="Proteomes" id="UP001497600"/>
    </source>
</evidence>
<keyword evidence="2 3" id="KW-0378">Hydrolase</keyword>
<evidence type="ECO:0000256" key="2">
    <source>
        <dbReference type="ARBA" id="ARBA00022801"/>
    </source>
</evidence>
<dbReference type="CDD" id="cd24039">
    <property type="entry name" value="ASKHA_NBD_YND1-like"/>
    <property type="match status" value="1"/>
</dbReference>
<evidence type="ECO:0000256" key="4">
    <source>
        <dbReference type="SAM" id="MobiDB-lite"/>
    </source>
</evidence>
<dbReference type="InterPro" id="IPR000407">
    <property type="entry name" value="GDA1_CD39_NTPase"/>
</dbReference>
<keyword evidence="5" id="KW-1133">Transmembrane helix</keyword>
<dbReference type="Pfam" id="PF01150">
    <property type="entry name" value="GDA1_CD39"/>
    <property type="match status" value="1"/>
</dbReference>
<feature type="region of interest" description="Disordered" evidence="4">
    <location>
        <begin position="582"/>
        <end position="603"/>
    </location>
</feature>
<reference evidence="6 7" key="1">
    <citation type="submission" date="2024-01" db="EMBL/GenBank/DDBJ databases">
        <authorList>
            <consortium name="Genoscope - CEA"/>
            <person name="William W."/>
        </authorList>
    </citation>
    <scope>NUCLEOTIDE SEQUENCE [LARGE SCALE GENOMIC DNA]</scope>
    <source>
        <strain evidence="6 7">29B2s-10</strain>
    </source>
</reference>
<keyword evidence="5" id="KW-0812">Transmembrane</keyword>
<dbReference type="PANTHER" id="PTHR11782">
    <property type="entry name" value="ADENOSINE/GUANOSINE DIPHOSPHATASE"/>
    <property type="match status" value="1"/>
</dbReference>
<dbReference type="Proteomes" id="UP001497600">
    <property type="component" value="Chromosome G"/>
</dbReference>
<name>A0ABP0EI99_9ASCO</name>
<evidence type="ECO:0000256" key="1">
    <source>
        <dbReference type="ARBA" id="ARBA00009283"/>
    </source>
</evidence>
<evidence type="ECO:0000256" key="5">
    <source>
        <dbReference type="SAM" id="Phobius"/>
    </source>
</evidence>
<sequence>MDDHFKYGIVIDSGSSGSRIQIYKWEDYKYTLEHSNGDNSKLQSPPKIIQEKDWTLKIKPGISTYADKTRDIWPTHYQKLLRYAEEIIPQEKHRETPVFVLATAGMRLLPHGKQRKILKETCESIRSNTEFSIPNCSDFVQVIDGETEGLYGWLGLNYLMGQFDNYSSDLEKHESIGFMDMGGASTQIAFVPSSDEEVKKHDEDLSTVVLRSVNGETQKWRVFVETWLGFGANEARRRYLNQLINVNISAPPRAKMKGSQTVSDPCLPQGAEFPHVHEGKTYKIKGIGNYQQCVKSIYPLLLKNIPCTDTPCLFNGIHGPKLNFDDDKFIGISEYWYTANDIFQSGGEYNYHAFNNKVKEFCESDWSTILQNSANGQYSNLDPETFLRDACFKASWVMNVLHEGFELPRLDVDATPETDKSAEELAKELTNKHIPFKSADSVNGDELSWTLGKMLLFASSQIRPGYENDKNVGIYPSEISGQDFVPGGGSTRYISNHQDGKSDYDSDLEDILEGQSFFIVPFILILLIVMAVFARKSKIISESKLKKIPVYCKDIIMHKIPYFKNWDGYAQMREREQENYDLEEGLRESNGDGNKPVLQQPYPQSVLRTRSTMNLSINEEEDGSQEEGRHGVPNFLHKPFLMPKRNASNSIFQFSDLGSRESLPSLGRTPSSASLKKFGKGVE</sequence>
<organism evidence="6 7">
    <name type="scientific">[Candida] anglica</name>
    <dbReference type="NCBI Taxonomy" id="148631"/>
    <lineage>
        <taxon>Eukaryota</taxon>
        <taxon>Fungi</taxon>
        <taxon>Dikarya</taxon>
        <taxon>Ascomycota</taxon>
        <taxon>Saccharomycotina</taxon>
        <taxon>Pichiomycetes</taxon>
        <taxon>Debaryomycetaceae</taxon>
        <taxon>Kurtzmaniella</taxon>
    </lineage>
</organism>
<feature type="region of interest" description="Disordered" evidence="4">
    <location>
        <begin position="618"/>
        <end position="637"/>
    </location>
</feature>
<gene>
    <name evidence="6" type="primary">YND1</name>
    <name evidence="6" type="ORF">CAAN4_G14796</name>
</gene>
<dbReference type="Gene3D" id="3.30.420.150">
    <property type="entry name" value="Exopolyphosphatase. Domain 2"/>
    <property type="match status" value="1"/>
</dbReference>
<dbReference type="EMBL" id="OZ004259">
    <property type="protein sequence ID" value="CAK7918766.1"/>
    <property type="molecule type" value="Genomic_DNA"/>
</dbReference>
<dbReference type="Gene3D" id="3.30.420.40">
    <property type="match status" value="1"/>
</dbReference>
<evidence type="ECO:0000313" key="6">
    <source>
        <dbReference type="EMBL" id="CAK7918766.1"/>
    </source>
</evidence>
<comment type="similarity">
    <text evidence="1 3">Belongs to the GDA1/CD39 NTPase family.</text>
</comment>
<protein>
    <submittedName>
        <fullName evidence="6">Golgi apyrase</fullName>
    </submittedName>
</protein>
<evidence type="ECO:0000256" key="3">
    <source>
        <dbReference type="RuleBase" id="RU003833"/>
    </source>
</evidence>
<keyword evidence="7" id="KW-1185">Reference proteome</keyword>
<dbReference type="PROSITE" id="PS01238">
    <property type="entry name" value="GDA1_CD39_NTPASE"/>
    <property type="match status" value="1"/>
</dbReference>
<dbReference type="PANTHER" id="PTHR11782:SF121">
    <property type="entry name" value="NUCLEOSIDE-DIPHOSPHATASE MIG-23"/>
    <property type="match status" value="1"/>
</dbReference>